<name>A0A7H1AZG5_9GAMM</name>
<evidence type="ECO:0000256" key="3">
    <source>
        <dbReference type="ARBA" id="ARBA00023110"/>
    </source>
</evidence>
<dbReference type="Pfam" id="PF00639">
    <property type="entry name" value="Rotamase"/>
    <property type="match status" value="1"/>
</dbReference>
<dbReference type="Pfam" id="PF09312">
    <property type="entry name" value="SurA_N"/>
    <property type="match status" value="1"/>
</dbReference>
<dbReference type="InterPro" id="IPR000297">
    <property type="entry name" value="PPIase_PpiC"/>
</dbReference>
<dbReference type="SUPFAM" id="SSF54534">
    <property type="entry name" value="FKBP-like"/>
    <property type="match status" value="2"/>
</dbReference>
<keyword evidence="3 6" id="KW-0697">Rotamase</keyword>
<evidence type="ECO:0000256" key="7">
    <source>
        <dbReference type="SAM" id="SignalP"/>
    </source>
</evidence>
<accession>A0A7H1AZG5</accession>
<evidence type="ECO:0000256" key="4">
    <source>
        <dbReference type="ARBA" id="ARBA00023186"/>
    </source>
</evidence>
<dbReference type="PANTHER" id="PTHR47637:SF1">
    <property type="entry name" value="CHAPERONE SURA"/>
    <property type="match status" value="1"/>
</dbReference>
<keyword evidence="2" id="KW-0574">Periplasm</keyword>
<keyword evidence="5 6" id="KW-0413">Isomerase</keyword>
<feature type="domain" description="PpiC" evidence="8">
    <location>
        <begin position="284"/>
        <end position="384"/>
    </location>
</feature>
<dbReference type="SUPFAM" id="SSF109998">
    <property type="entry name" value="Triger factor/SurA peptide-binding domain-like"/>
    <property type="match status" value="1"/>
</dbReference>
<keyword evidence="1 7" id="KW-0732">Signal</keyword>
<evidence type="ECO:0000256" key="2">
    <source>
        <dbReference type="ARBA" id="ARBA00022764"/>
    </source>
</evidence>
<dbReference type="Proteomes" id="UP000516346">
    <property type="component" value="Chromosome"/>
</dbReference>
<protein>
    <submittedName>
        <fullName evidence="9">Peptidylprolyl isomerase</fullName>
    </submittedName>
</protein>
<evidence type="ECO:0000259" key="8">
    <source>
        <dbReference type="PROSITE" id="PS50198"/>
    </source>
</evidence>
<dbReference type="InterPro" id="IPR015391">
    <property type="entry name" value="SurA_N"/>
</dbReference>
<dbReference type="AlphaFoldDB" id="A0A7H1AZG5"/>
<feature type="signal peptide" evidence="7">
    <location>
        <begin position="1"/>
        <end position="22"/>
    </location>
</feature>
<reference evidence="9 10" key="1">
    <citation type="submission" date="2020-09" db="EMBL/GenBank/DDBJ databases">
        <title>Genome sequence of the banana aphid, Pentalonia nigronervosa Coquerel (Hemiptera: Aphididae) and its symbionts.</title>
        <authorList>
            <person name="Mathers T.C."/>
            <person name="Mugford S.T."/>
            <person name="Hogenhout S.A."/>
            <person name="Tripathi L."/>
        </authorList>
    </citation>
    <scope>NUCLEOTIDE SEQUENCE [LARGE SCALE GENOMIC DNA]</scope>
    <source>
        <strain evidence="9">Ba4</strain>
    </source>
</reference>
<dbReference type="PROSITE" id="PS50198">
    <property type="entry name" value="PPIC_PPIASE_2"/>
    <property type="match status" value="1"/>
</dbReference>
<evidence type="ECO:0000256" key="6">
    <source>
        <dbReference type="PROSITE-ProRule" id="PRU00278"/>
    </source>
</evidence>
<evidence type="ECO:0000256" key="1">
    <source>
        <dbReference type="ARBA" id="ARBA00022729"/>
    </source>
</evidence>
<proteinExistence type="predicted"/>
<dbReference type="InterPro" id="IPR027304">
    <property type="entry name" value="Trigger_fact/SurA_dom_sf"/>
</dbReference>
<dbReference type="InterPro" id="IPR046357">
    <property type="entry name" value="PPIase_dom_sf"/>
</dbReference>
<dbReference type="Gene3D" id="1.10.4030.10">
    <property type="entry name" value="Porin chaperone SurA, peptide-binding domain"/>
    <property type="match status" value="1"/>
</dbReference>
<dbReference type="Gene3D" id="3.10.50.40">
    <property type="match status" value="2"/>
</dbReference>
<keyword evidence="4" id="KW-0143">Chaperone</keyword>
<dbReference type="EMBL" id="CP061275">
    <property type="protein sequence ID" value="QNS01870.1"/>
    <property type="molecule type" value="Genomic_DNA"/>
</dbReference>
<feature type="chain" id="PRO_5029010681" evidence="7">
    <location>
        <begin position="23"/>
        <end position="433"/>
    </location>
</feature>
<evidence type="ECO:0000313" key="10">
    <source>
        <dbReference type="Proteomes" id="UP000516346"/>
    </source>
</evidence>
<gene>
    <name evidence="9" type="ORF">ICW73_00045</name>
</gene>
<dbReference type="GO" id="GO:0003755">
    <property type="term" value="F:peptidyl-prolyl cis-trans isomerase activity"/>
    <property type="evidence" value="ECO:0007669"/>
    <property type="project" value="UniProtKB-KW"/>
</dbReference>
<evidence type="ECO:0000313" key="9">
    <source>
        <dbReference type="EMBL" id="QNS01870.1"/>
    </source>
</evidence>
<organism evidence="9 10">
    <name type="scientific">Buchnera aphidicola</name>
    <name type="common">Pentalonia nigronervosa</name>
    <dbReference type="NCBI Taxonomy" id="1309793"/>
    <lineage>
        <taxon>Bacteria</taxon>
        <taxon>Pseudomonadati</taxon>
        <taxon>Pseudomonadota</taxon>
        <taxon>Gammaproteobacteria</taxon>
        <taxon>Enterobacterales</taxon>
        <taxon>Erwiniaceae</taxon>
        <taxon>Buchnera</taxon>
    </lineage>
</organism>
<evidence type="ECO:0000256" key="5">
    <source>
        <dbReference type="ARBA" id="ARBA00023235"/>
    </source>
</evidence>
<dbReference type="InterPro" id="IPR050280">
    <property type="entry name" value="OMP_Chaperone_SurA"/>
</dbReference>
<sequence>MKKYFFLFLCYFFSVIYVSAQASQIDNIVAIVNEKAILNSEVNQMLFLLRNTSQNILTSLNISFLKEKIIKRLILDRLMLDEAKKINLIVTDDQVNNAIKNIASEQNITVDQLKNNIFINNKINGYFNYYDYFSSIKKLLTIQMIQDYELHKRVRTSDQEINFILKNMISYRLNHRKIKYSYIFFPFSKTRNNNAIYNKNILIAHIVKKLKQGYSFKKLCQKYQKNKNFLIQDASWANVLKIKKIFLNTLNIFKKGQILGPIKNEKGVYVFKIYDIKDPQEDIVQEFHVKHCLIKSSKSSYASNTKKIIFDIYKNLINKTYSFDYAVQHFSQDVFSYQKNGDLGWVVNESLPENFKMVLLNLHDKQISKPIKSNFGWHIFQLLEKRKIDKFYKIKKHQAHKILLFRKIELERKKWIKDLIRTAYIKIFKNEKK</sequence>
<dbReference type="PANTHER" id="PTHR47637">
    <property type="entry name" value="CHAPERONE SURA"/>
    <property type="match status" value="1"/>
</dbReference>